<dbReference type="InterPro" id="IPR036388">
    <property type="entry name" value="WH-like_DNA-bd_sf"/>
</dbReference>
<dbReference type="GO" id="GO:0005829">
    <property type="term" value="C:cytosol"/>
    <property type="evidence" value="ECO:0007669"/>
    <property type="project" value="TreeGrafter"/>
</dbReference>
<dbReference type="InterPro" id="IPR000485">
    <property type="entry name" value="AsnC-type_HTH_dom"/>
</dbReference>
<dbReference type="PROSITE" id="PS50956">
    <property type="entry name" value="HTH_ASNC_2"/>
    <property type="match status" value="1"/>
</dbReference>
<evidence type="ECO:0000259" key="4">
    <source>
        <dbReference type="PROSITE" id="PS50956"/>
    </source>
</evidence>
<dbReference type="HOGENOM" id="CLU_091233_5_2_11"/>
<dbReference type="InterPro" id="IPR054609">
    <property type="entry name" value="PF0864-like_C"/>
</dbReference>
<keyword evidence="1" id="KW-0805">Transcription regulation</keyword>
<evidence type="ECO:0000313" key="5">
    <source>
        <dbReference type="EMBL" id="CCM64633.1"/>
    </source>
</evidence>
<dbReference type="AlphaFoldDB" id="R4Z1M4"/>
<evidence type="ECO:0000256" key="2">
    <source>
        <dbReference type="ARBA" id="ARBA00023125"/>
    </source>
</evidence>
<dbReference type="GO" id="GO:0043200">
    <property type="term" value="P:response to amino acid"/>
    <property type="evidence" value="ECO:0007669"/>
    <property type="project" value="TreeGrafter"/>
</dbReference>
<dbReference type="Pfam" id="PF13404">
    <property type="entry name" value="HTH_AsnC-type"/>
    <property type="match status" value="1"/>
</dbReference>
<evidence type="ECO:0000313" key="6">
    <source>
        <dbReference type="Proteomes" id="UP000018291"/>
    </source>
</evidence>
<dbReference type="Pfam" id="PF22482">
    <property type="entry name" value="AsnC_trans_reg_3"/>
    <property type="match status" value="1"/>
</dbReference>
<keyword evidence="3" id="KW-0804">Transcription</keyword>
<dbReference type="Proteomes" id="UP000018291">
    <property type="component" value="Unassembled WGS sequence"/>
</dbReference>
<dbReference type="GO" id="GO:0043565">
    <property type="term" value="F:sequence-specific DNA binding"/>
    <property type="evidence" value="ECO:0007669"/>
    <property type="project" value="InterPro"/>
</dbReference>
<protein>
    <submittedName>
        <fullName evidence="5">Transcriptional regulator, AsnC family</fullName>
    </submittedName>
</protein>
<evidence type="ECO:0000256" key="1">
    <source>
        <dbReference type="ARBA" id="ARBA00023015"/>
    </source>
</evidence>
<dbReference type="PANTHER" id="PTHR30154">
    <property type="entry name" value="LEUCINE-RESPONSIVE REGULATORY PROTEIN"/>
    <property type="match status" value="1"/>
</dbReference>
<proteinExistence type="predicted"/>
<dbReference type="Gene3D" id="3.30.70.920">
    <property type="match status" value="1"/>
</dbReference>
<keyword evidence="6" id="KW-1185">Reference proteome</keyword>
<sequence>MEHTVTDEGPQNAAHLDEIDKAIIRELQLDGRMSYARLGPKVGLSQAAVRQRVQRLTDDHVMQVVAVTDPMRMGFTLQVMVGVRASGDLKVLAAQLAEVEAINYVVVTSGRFDLLLEMVCTGPEDLLGLLDSSVRPLDGVRSTEVFTYLHLEKQSYAWGAR</sequence>
<dbReference type="EMBL" id="CANL01000038">
    <property type="protein sequence ID" value="CCM64633.1"/>
    <property type="molecule type" value="Genomic_DNA"/>
</dbReference>
<feature type="domain" description="HTH asnC-type" evidence="4">
    <location>
        <begin position="16"/>
        <end position="76"/>
    </location>
</feature>
<keyword evidence="2" id="KW-0238">DNA-binding</keyword>
<comment type="caution">
    <text evidence="5">The sequence shown here is derived from an EMBL/GenBank/DDBJ whole genome shotgun (WGS) entry which is preliminary data.</text>
</comment>
<dbReference type="SUPFAM" id="SSF54909">
    <property type="entry name" value="Dimeric alpha+beta barrel"/>
    <property type="match status" value="1"/>
</dbReference>
<dbReference type="InterPro" id="IPR036390">
    <property type="entry name" value="WH_DNA-bd_sf"/>
</dbReference>
<name>R4Z1M4_9ACTN</name>
<dbReference type="eggNOG" id="COG1522">
    <property type="taxonomic scope" value="Bacteria"/>
</dbReference>
<dbReference type="SUPFAM" id="SSF46785">
    <property type="entry name" value="Winged helix' DNA-binding domain"/>
    <property type="match status" value="1"/>
</dbReference>
<dbReference type="PRINTS" id="PR00033">
    <property type="entry name" value="HTHASNC"/>
</dbReference>
<dbReference type="InterPro" id="IPR011008">
    <property type="entry name" value="Dimeric_a/b-barrel"/>
</dbReference>
<evidence type="ECO:0000256" key="3">
    <source>
        <dbReference type="ARBA" id="ARBA00023163"/>
    </source>
</evidence>
<dbReference type="SMART" id="SM00344">
    <property type="entry name" value="HTH_ASNC"/>
    <property type="match status" value="1"/>
</dbReference>
<accession>R4Z1M4</accession>
<dbReference type="Gene3D" id="1.10.10.10">
    <property type="entry name" value="Winged helix-like DNA-binding domain superfamily/Winged helix DNA-binding domain"/>
    <property type="match status" value="1"/>
</dbReference>
<gene>
    <name evidence="5" type="ORF">BN381_430029</name>
</gene>
<dbReference type="STRING" id="1229780.BN381_430029"/>
<reference evidence="5 6" key="1">
    <citation type="journal article" date="2013" name="ISME J.">
        <title>Metabolic model for the filamentous 'Candidatus Microthrix parvicella' based on genomic and metagenomic analyses.</title>
        <authorList>
            <person name="Jon McIlroy S."/>
            <person name="Kristiansen R."/>
            <person name="Albertsen M."/>
            <person name="Michael Karst S."/>
            <person name="Rossetti S."/>
            <person name="Lund Nielsen J."/>
            <person name="Tandoi V."/>
            <person name="James Seviour R."/>
            <person name="Nielsen P.H."/>
        </authorList>
    </citation>
    <scope>NUCLEOTIDE SEQUENCE [LARGE SCALE GENOMIC DNA]</scope>
    <source>
        <strain evidence="5 6">RN1</strain>
    </source>
</reference>
<dbReference type="InterPro" id="IPR019888">
    <property type="entry name" value="Tscrpt_reg_AsnC-like"/>
</dbReference>
<dbReference type="PANTHER" id="PTHR30154:SF34">
    <property type="entry name" value="TRANSCRIPTIONAL REGULATOR AZLB"/>
    <property type="match status" value="1"/>
</dbReference>
<organism evidence="5 6">
    <name type="scientific">Candidatus Neomicrothrix parvicella RN1</name>
    <dbReference type="NCBI Taxonomy" id="1229780"/>
    <lineage>
        <taxon>Bacteria</taxon>
        <taxon>Bacillati</taxon>
        <taxon>Actinomycetota</taxon>
        <taxon>Acidimicrobiia</taxon>
        <taxon>Acidimicrobiales</taxon>
        <taxon>Microthrixaceae</taxon>
        <taxon>Candidatus Neomicrothrix</taxon>
    </lineage>
</organism>